<dbReference type="SMART" id="SM00133">
    <property type="entry name" value="S_TK_X"/>
    <property type="match status" value="1"/>
</dbReference>
<dbReference type="InterPro" id="IPR017441">
    <property type="entry name" value="Protein_kinase_ATP_BS"/>
</dbReference>
<protein>
    <recommendedName>
        <fullName evidence="9">Serine/threonine-protein kinase CBK1</fullName>
        <ecNumber evidence="1">2.7.11.1</ecNumber>
    </recommendedName>
</protein>
<dbReference type="PROSITE" id="PS00107">
    <property type="entry name" value="PROTEIN_KINASE_ATP"/>
    <property type="match status" value="1"/>
</dbReference>
<accession>A0A316UA14</accession>
<dbReference type="FunFam" id="1.10.510.10:FF:000828">
    <property type="entry name" value="Serine/threonine-protein kinase CBK1"/>
    <property type="match status" value="1"/>
</dbReference>
<evidence type="ECO:0000256" key="2">
    <source>
        <dbReference type="ARBA" id="ARBA00022527"/>
    </source>
</evidence>
<dbReference type="CDD" id="cd21773">
    <property type="entry name" value="MobB_CBK1"/>
    <property type="match status" value="1"/>
</dbReference>
<feature type="compositionally biased region" description="Low complexity" evidence="13">
    <location>
        <begin position="182"/>
        <end position="203"/>
    </location>
</feature>
<evidence type="ECO:0000256" key="5">
    <source>
        <dbReference type="ARBA" id="ARBA00022741"/>
    </source>
</evidence>
<feature type="domain" description="Protein kinase" evidence="14">
    <location>
        <begin position="318"/>
        <end position="626"/>
    </location>
</feature>
<dbReference type="GO" id="GO:0000920">
    <property type="term" value="P:septum digestion after cytokinesis"/>
    <property type="evidence" value="ECO:0007669"/>
    <property type="project" value="UniProtKB-ARBA"/>
</dbReference>
<feature type="compositionally biased region" description="Gly residues" evidence="13">
    <location>
        <begin position="50"/>
        <end position="61"/>
    </location>
</feature>
<dbReference type="STRING" id="1684307.A0A316UA14"/>
<dbReference type="PROSITE" id="PS00108">
    <property type="entry name" value="PROTEIN_KINASE_ST"/>
    <property type="match status" value="1"/>
</dbReference>
<comment type="catalytic activity">
    <reaction evidence="11">
        <text>L-seryl-[protein] + ATP = O-phospho-L-seryl-[protein] + ADP + H(+)</text>
        <dbReference type="Rhea" id="RHEA:17989"/>
        <dbReference type="Rhea" id="RHEA-COMP:9863"/>
        <dbReference type="Rhea" id="RHEA-COMP:11604"/>
        <dbReference type="ChEBI" id="CHEBI:15378"/>
        <dbReference type="ChEBI" id="CHEBI:29999"/>
        <dbReference type="ChEBI" id="CHEBI:30616"/>
        <dbReference type="ChEBI" id="CHEBI:83421"/>
        <dbReference type="ChEBI" id="CHEBI:456216"/>
        <dbReference type="EC" id="2.7.11.1"/>
    </reaction>
</comment>
<feature type="domain" description="AGC-kinase C-terminal" evidence="15">
    <location>
        <begin position="627"/>
        <end position="694"/>
    </location>
</feature>
<dbReference type="FunFam" id="1.10.510.10:FF:000086">
    <property type="entry name" value="Non-specific serine/threonine protein kinase"/>
    <property type="match status" value="1"/>
</dbReference>
<keyword evidence="6 16" id="KW-0418">Kinase</keyword>
<evidence type="ECO:0000313" key="17">
    <source>
        <dbReference type="Proteomes" id="UP000245942"/>
    </source>
</evidence>
<evidence type="ECO:0000259" key="14">
    <source>
        <dbReference type="PROSITE" id="PS50011"/>
    </source>
</evidence>
<comment type="similarity">
    <text evidence="8">Belongs to the protein kinase superfamily. STE Ser/Thr protein kinase family. COT1 subfamily.</text>
</comment>
<evidence type="ECO:0000256" key="13">
    <source>
        <dbReference type="SAM" id="MobiDB-lite"/>
    </source>
</evidence>
<evidence type="ECO:0000256" key="10">
    <source>
        <dbReference type="ARBA" id="ARBA00047899"/>
    </source>
</evidence>
<feature type="compositionally biased region" description="Gly residues" evidence="13">
    <location>
        <begin position="204"/>
        <end position="221"/>
    </location>
</feature>
<feature type="region of interest" description="Disordered" evidence="13">
    <location>
        <begin position="43"/>
        <end position="73"/>
    </location>
</feature>
<dbReference type="PROSITE" id="PS51285">
    <property type="entry name" value="AGC_KINASE_CTER"/>
    <property type="match status" value="1"/>
</dbReference>
<dbReference type="GO" id="GO:0004674">
    <property type="term" value="F:protein serine/threonine kinase activity"/>
    <property type="evidence" value="ECO:0007669"/>
    <property type="project" value="UniProtKB-KW"/>
</dbReference>
<keyword evidence="5 12" id="KW-0547">Nucleotide-binding</keyword>
<dbReference type="GeneID" id="37013899"/>
<dbReference type="GO" id="GO:0005935">
    <property type="term" value="C:cellular bud neck"/>
    <property type="evidence" value="ECO:0007669"/>
    <property type="project" value="UniProtKB-ARBA"/>
</dbReference>
<evidence type="ECO:0000256" key="4">
    <source>
        <dbReference type="ARBA" id="ARBA00022679"/>
    </source>
</evidence>
<evidence type="ECO:0000256" key="6">
    <source>
        <dbReference type="ARBA" id="ARBA00022777"/>
    </source>
</evidence>
<keyword evidence="4" id="KW-0808">Transferase</keyword>
<gene>
    <name evidence="16" type="ORF">BCV69DRAFT_281922</name>
</gene>
<dbReference type="FunFam" id="3.30.200.20:FF:000192">
    <property type="entry name" value="Serine/threonine-protein kinase cot-1"/>
    <property type="match status" value="1"/>
</dbReference>
<keyword evidence="3" id="KW-0597">Phosphoprotein</keyword>
<dbReference type="EMBL" id="KZ819324">
    <property type="protein sequence ID" value="PWN22012.1"/>
    <property type="molecule type" value="Genomic_DNA"/>
</dbReference>
<dbReference type="GO" id="GO:0005524">
    <property type="term" value="F:ATP binding"/>
    <property type="evidence" value="ECO:0007669"/>
    <property type="project" value="UniProtKB-UniRule"/>
</dbReference>
<dbReference type="GO" id="GO:0051286">
    <property type="term" value="C:cell tip"/>
    <property type="evidence" value="ECO:0007669"/>
    <property type="project" value="UniProtKB-ARBA"/>
</dbReference>
<evidence type="ECO:0000256" key="8">
    <source>
        <dbReference type="ARBA" id="ARBA00038271"/>
    </source>
</evidence>
<evidence type="ECO:0000256" key="9">
    <source>
        <dbReference type="ARBA" id="ARBA00039662"/>
    </source>
</evidence>
<reference evidence="16 17" key="1">
    <citation type="journal article" date="2018" name="Mol. Biol. Evol.">
        <title>Broad Genomic Sampling Reveals a Smut Pathogenic Ancestry of the Fungal Clade Ustilaginomycotina.</title>
        <authorList>
            <person name="Kijpornyongpan T."/>
            <person name="Mondo S.J."/>
            <person name="Barry K."/>
            <person name="Sandor L."/>
            <person name="Lee J."/>
            <person name="Lipzen A."/>
            <person name="Pangilinan J."/>
            <person name="LaButti K."/>
            <person name="Hainaut M."/>
            <person name="Henrissat B."/>
            <person name="Grigoriev I.V."/>
            <person name="Spatafora J.W."/>
            <person name="Aime M.C."/>
        </authorList>
    </citation>
    <scope>NUCLEOTIDE SEQUENCE [LARGE SCALE GENOMIC DNA]</scope>
    <source>
        <strain evidence="16 17">MCA 4718</strain>
    </source>
</reference>
<dbReference type="PANTHER" id="PTHR22988">
    <property type="entry name" value="MYOTONIC DYSTROPHY S/T KINASE-RELATED"/>
    <property type="match status" value="1"/>
</dbReference>
<name>A0A316UA14_9BASI</name>
<dbReference type="RefSeq" id="XP_025349172.1">
    <property type="nucleotide sequence ID" value="XM_025492165.1"/>
</dbReference>
<keyword evidence="2" id="KW-0723">Serine/threonine-protein kinase</keyword>
<dbReference type="OrthoDB" id="3638488at2759"/>
<dbReference type="GO" id="GO:0005938">
    <property type="term" value="C:cell cortex"/>
    <property type="evidence" value="ECO:0007669"/>
    <property type="project" value="UniProtKB-ARBA"/>
</dbReference>
<feature type="region of interest" description="Disordered" evidence="13">
    <location>
        <begin position="147"/>
        <end position="222"/>
    </location>
</feature>
<dbReference type="PROSITE" id="PS50011">
    <property type="entry name" value="PROTEIN_KINASE_DOM"/>
    <property type="match status" value="1"/>
</dbReference>
<dbReference type="SMART" id="SM00220">
    <property type="entry name" value="S_TKc"/>
    <property type="match status" value="1"/>
</dbReference>
<evidence type="ECO:0000313" key="16">
    <source>
        <dbReference type="EMBL" id="PWN22012.1"/>
    </source>
</evidence>
<dbReference type="Proteomes" id="UP000245942">
    <property type="component" value="Unassembled WGS sequence"/>
</dbReference>
<evidence type="ECO:0000256" key="11">
    <source>
        <dbReference type="ARBA" id="ARBA00048679"/>
    </source>
</evidence>
<dbReference type="GO" id="GO:0007163">
    <property type="term" value="P:establishment or maintenance of cell polarity"/>
    <property type="evidence" value="ECO:0007669"/>
    <property type="project" value="UniProtKB-ARBA"/>
</dbReference>
<proteinExistence type="inferred from homology"/>
<organism evidence="16 17">
    <name type="scientific">Pseudomicrostroma glucosiphilum</name>
    <dbReference type="NCBI Taxonomy" id="1684307"/>
    <lineage>
        <taxon>Eukaryota</taxon>
        <taxon>Fungi</taxon>
        <taxon>Dikarya</taxon>
        <taxon>Basidiomycota</taxon>
        <taxon>Ustilaginomycotina</taxon>
        <taxon>Exobasidiomycetes</taxon>
        <taxon>Microstromatales</taxon>
        <taxon>Microstromatales incertae sedis</taxon>
        <taxon>Pseudomicrostroma</taxon>
    </lineage>
</organism>
<dbReference type="EC" id="2.7.11.1" evidence="1"/>
<feature type="compositionally biased region" description="Low complexity" evidence="13">
    <location>
        <begin position="147"/>
        <end position="170"/>
    </location>
</feature>
<evidence type="ECO:0000256" key="7">
    <source>
        <dbReference type="ARBA" id="ARBA00022840"/>
    </source>
</evidence>
<dbReference type="SUPFAM" id="SSF56112">
    <property type="entry name" value="Protein kinase-like (PK-like)"/>
    <property type="match status" value="1"/>
</dbReference>
<dbReference type="Gene3D" id="1.10.510.10">
    <property type="entry name" value="Transferase(Phosphotransferase) domain 1"/>
    <property type="match status" value="2"/>
</dbReference>
<comment type="catalytic activity">
    <reaction evidence="10">
        <text>L-threonyl-[protein] + ATP = O-phospho-L-threonyl-[protein] + ADP + H(+)</text>
        <dbReference type="Rhea" id="RHEA:46608"/>
        <dbReference type="Rhea" id="RHEA-COMP:11060"/>
        <dbReference type="Rhea" id="RHEA-COMP:11605"/>
        <dbReference type="ChEBI" id="CHEBI:15378"/>
        <dbReference type="ChEBI" id="CHEBI:30013"/>
        <dbReference type="ChEBI" id="CHEBI:30616"/>
        <dbReference type="ChEBI" id="CHEBI:61977"/>
        <dbReference type="ChEBI" id="CHEBI:456216"/>
        <dbReference type="EC" id="2.7.11.1"/>
    </reaction>
</comment>
<dbReference type="InterPro" id="IPR050839">
    <property type="entry name" value="Rho-assoc_Ser/Thr_Kinase"/>
</dbReference>
<dbReference type="AlphaFoldDB" id="A0A316UA14"/>
<dbReference type="Gene3D" id="3.30.200.20">
    <property type="entry name" value="Phosphorylase Kinase, domain 1"/>
    <property type="match status" value="2"/>
</dbReference>
<feature type="region of interest" description="Disordered" evidence="13">
    <location>
        <begin position="1"/>
        <end position="31"/>
    </location>
</feature>
<dbReference type="Pfam" id="PF00069">
    <property type="entry name" value="Pkinase"/>
    <property type="match status" value="2"/>
</dbReference>
<evidence type="ECO:0000256" key="12">
    <source>
        <dbReference type="PROSITE-ProRule" id="PRU10141"/>
    </source>
</evidence>
<dbReference type="InterPro" id="IPR011009">
    <property type="entry name" value="Kinase-like_dom_sf"/>
</dbReference>
<keyword evidence="7 12" id="KW-0067">ATP-binding</keyword>
<sequence length="694" mass="76309">MAYNNNARGYGVDPRTSPRPPHAMPHGAPQVHQPTAAAYGAQYAGHPSGMVGGPGQAGFGGQQQQQQNMGAGGGMSNYGYANQGGFAGNQAYTQGNPYAAHQANLQAQIQAAAIAAQAQGPPSQLQHPAMQQAQQLQQHQQQLLMQQQYGQMQQGQGQQMQQQQHQQPPHNLHAPTGYRGTSPAGGSPGNRSPSPGGMQRGQSPGPGQGSGGSSPTLGGGASLAEKGADYVYFERSTQGMSKNTLDAAMGAKLKLEHFYKVAVEQAIERSTRRVEVEKRLAADASTSDDRKARQLGALGRRESGFLRLRRTRLGLDDFRTVKVIGKGAFGEVRLVQKVDTGKIYAMKTLRKSEMFKKDQLAHVRAERDVLAESNSPWVVQLFYSFQDSAYLYLLMEFLPGGDLMTMLIKYDTFSEDVTRFYIAECVLALEGIHKLGFIHRDIKPDNILIDAKGHIKMSDFGLSTGFQKQHDSSYYRRLFEGATTGGQNPQQAGRNSVAVNSINLTLSSKDAIATWKANRRKLAYSTVGTPDYIAPEIFIQQGYGHECDWWSLGAIMFECLCGYPPFCSENAHDTYKKILAWRETLQFPDDIHLSPEAEDMIRRFLTSSETRLGRNGATEIKEHPFFAGVDWSTIRAIDAPFIPHLKSITDTSYFPTEDYQDVPEVPPGAETGVGAKDLAFVGFTFRRYEQNMNF</sequence>
<evidence type="ECO:0000256" key="3">
    <source>
        <dbReference type="ARBA" id="ARBA00022553"/>
    </source>
</evidence>
<dbReference type="InterPro" id="IPR000719">
    <property type="entry name" value="Prot_kinase_dom"/>
</dbReference>
<keyword evidence="17" id="KW-1185">Reference proteome</keyword>
<evidence type="ECO:0000256" key="1">
    <source>
        <dbReference type="ARBA" id="ARBA00012513"/>
    </source>
</evidence>
<evidence type="ECO:0000259" key="15">
    <source>
        <dbReference type="PROSITE" id="PS51285"/>
    </source>
</evidence>
<dbReference type="InterPro" id="IPR000961">
    <property type="entry name" value="AGC-kinase_C"/>
</dbReference>
<dbReference type="InterPro" id="IPR008271">
    <property type="entry name" value="Ser/Thr_kinase_AS"/>
</dbReference>
<feature type="binding site" evidence="12">
    <location>
        <position position="347"/>
    </location>
    <ligand>
        <name>ATP</name>
        <dbReference type="ChEBI" id="CHEBI:30616"/>
    </ligand>
</feature>